<keyword evidence="2" id="KW-1185">Reference proteome</keyword>
<sequence>MDDPTNILPLRTEKSWFHVVPSSSTNQQSPVLLLQPSEVGDSEVLVIDTRLAQDCRQISSAADNELFGADGNFDYGPSDTIDYTNIYQVFGDEAAALLTRYSLVCHSGPAVSVERGCFGADIKYSTRTPPSLNFSSIIVSQLLFVSISGSYSHPEEEPSKSQYATDPSPQPEINVNYFSVEGPQCPDCLVLFLPALHPFNGIIDSQLKIYDTFNVRLCRSKSVLI</sequence>
<evidence type="ECO:0000313" key="2">
    <source>
        <dbReference type="Proteomes" id="UP000217790"/>
    </source>
</evidence>
<name>A0A2H3D8D3_ARMGA</name>
<accession>A0A2H3D8D3</accession>
<dbReference type="InParanoid" id="A0A2H3D8D3"/>
<reference evidence="2" key="1">
    <citation type="journal article" date="2017" name="Nat. Ecol. Evol.">
        <title>Genome expansion and lineage-specific genetic innovations in the forest pathogenic fungi Armillaria.</title>
        <authorList>
            <person name="Sipos G."/>
            <person name="Prasanna A.N."/>
            <person name="Walter M.C."/>
            <person name="O'Connor E."/>
            <person name="Balint B."/>
            <person name="Krizsan K."/>
            <person name="Kiss B."/>
            <person name="Hess J."/>
            <person name="Varga T."/>
            <person name="Slot J."/>
            <person name="Riley R."/>
            <person name="Boka B."/>
            <person name="Rigling D."/>
            <person name="Barry K."/>
            <person name="Lee J."/>
            <person name="Mihaltcheva S."/>
            <person name="LaButti K."/>
            <person name="Lipzen A."/>
            <person name="Waldron R."/>
            <person name="Moloney N.M."/>
            <person name="Sperisen C."/>
            <person name="Kredics L."/>
            <person name="Vagvoelgyi C."/>
            <person name="Patrignani A."/>
            <person name="Fitzpatrick D."/>
            <person name="Nagy I."/>
            <person name="Doyle S."/>
            <person name="Anderson J.B."/>
            <person name="Grigoriev I.V."/>
            <person name="Gueldener U."/>
            <person name="Muensterkoetter M."/>
            <person name="Nagy L.G."/>
        </authorList>
    </citation>
    <scope>NUCLEOTIDE SEQUENCE [LARGE SCALE GENOMIC DNA]</scope>
    <source>
        <strain evidence="2">Ar21-2</strain>
    </source>
</reference>
<dbReference type="Proteomes" id="UP000217790">
    <property type="component" value="Unassembled WGS sequence"/>
</dbReference>
<proteinExistence type="predicted"/>
<dbReference type="EMBL" id="KZ293697">
    <property type="protein sequence ID" value="PBK84563.1"/>
    <property type="molecule type" value="Genomic_DNA"/>
</dbReference>
<evidence type="ECO:0000313" key="1">
    <source>
        <dbReference type="EMBL" id="PBK84563.1"/>
    </source>
</evidence>
<protein>
    <submittedName>
        <fullName evidence="1">Uncharacterized protein</fullName>
    </submittedName>
</protein>
<organism evidence="1 2">
    <name type="scientific">Armillaria gallica</name>
    <name type="common">Bulbous honey fungus</name>
    <name type="synonym">Armillaria bulbosa</name>
    <dbReference type="NCBI Taxonomy" id="47427"/>
    <lineage>
        <taxon>Eukaryota</taxon>
        <taxon>Fungi</taxon>
        <taxon>Dikarya</taxon>
        <taxon>Basidiomycota</taxon>
        <taxon>Agaricomycotina</taxon>
        <taxon>Agaricomycetes</taxon>
        <taxon>Agaricomycetidae</taxon>
        <taxon>Agaricales</taxon>
        <taxon>Marasmiineae</taxon>
        <taxon>Physalacriaceae</taxon>
        <taxon>Armillaria</taxon>
    </lineage>
</organism>
<dbReference type="AlphaFoldDB" id="A0A2H3D8D3"/>
<gene>
    <name evidence="1" type="ORF">ARMGADRAFT_1037046</name>
</gene>
<dbReference type="OrthoDB" id="3050143at2759"/>